<dbReference type="PANTHER" id="PTHR12534:SF0">
    <property type="entry name" value="SMALL RIBOSOMAL SUBUNIT PROTEIN US2M"/>
    <property type="match status" value="1"/>
</dbReference>
<dbReference type="SUPFAM" id="SSF52313">
    <property type="entry name" value="Ribosomal protein S2"/>
    <property type="match status" value="1"/>
</dbReference>
<dbReference type="Proteomes" id="UP000010716">
    <property type="component" value="Unassembled WGS sequence"/>
</dbReference>
<dbReference type="PRINTS" id="PR00395">
    <property type="entry name" value="RIBOSOMALS2"/>
</dbReference>
<proteinExistence type="inferred from homology"/>
<dbReference type="AlphaFoldDB" id="F5L4L2"/>
<dbReference type="OrthoDB" id="9808036at2"/>
<sequence length="233" mass="26611">MAVISMKQLLEAGVHFGHQTRRWNPKMARYIFTERNGIYIIDLQKTVKKVEEAYNFVRDLAANGGKILFVGTKKQAQESIKEEAERCNMFYINTRWLGGTLTNFQTIRKRIERLHELEQMETDGTFDVLPKKEVILLRKEKERLEKFLGGIKQMKELPDALFVVDPRKERIAISEARKLGIPIVAIVDTNCDPDEIDYVIPGNDDAIRAVKLLTSKMADAVLEGNQGEQTSAS</sequence>
<dbReference type="HAMAP" id="MF_00291_B">
    <property type="entry name" value="Ribosomal_uS2_B"/>
    <property type="match status" value="1"/>
</dbReference>
<dbReference type="CDD" id="cd01425">
    <property type="entry name" value="RPS2"/>
    <property type="match status" value="1"/>
</dbReference>
<evidence type="ECO:0000313" key="8">
    <source>
        <dbReference type="EMBL" id="QZT32996.1"/>
    </source>
</evidence>
<dbReference type="Proteomes" id="UP000825179">
    <property type="component" value="Chromosome"/>
</dbReference>
<evidence type="ECO:0000256" key="2">
    <source>
        <dbReference type="ARBA" id="ARBA00022980"/>
    </source>
</evidence>
<dbReference type="EMBL" id="CP082237">
    <property type="protein sequence ID" value="QZT32996.1"/>
    <property type="molecule type" value="Genomic_DNA"/>
</dbReference>
<dbReference type="InterPro" id="IPR023591">
    <property type="entry name" value="Ribosomal_uS2_flav_dom_sf"/>
</dbReference>
<reference evidence="7 9" key="1">
    <citation type="journal article" date="2011" name="J. Bacteriol.">
        <title>Draft genome sequence of the thermoalkaliphilic Caldalkalibacillus thermarum strain TA2.A1.</title>
        <authorList>
            <person name="Kalamorz F."/>
            <person name="Keis S."/>
            <person name="McMillan D.G."/>
            <person name="Olsson K."/>
            <person name="Stanton J.A."/>
            <person name="Stockwell P."/>
            <person name="Black M.A."/>
            <person name="Klingeman D.M."/>
            <person name="Land M.L."/>
            <person name="Han C.S."/>
            <person name="Martin S.L."/>
            <person name="Becher S.A."/>
            <person name="Peddie C.J."/>
            <person name="Morgan H.W."/>
            <person name="Matthies D."/>
            <person name="Preiss L."/>
            <person name="Meier T."/>
            <person name="Brown S.D."/>
            <person name="Cook G.M."/>
        </authorList>
    </citation>
    <scope>NUCLEOTIDE SEQUENCE [LARGE SCALE GENOMIC DNA]</scope>
    <source>
        <strain evidence="7 9">TA2.A1</strain>
    </source>
</reference>
<gene>
    <name evidence="5 8" type="primary">rpsB</name>
    <name evidence="7" type="ORF">CathTA2_0725</name>
    <name evidence="8" type="ORF">HUR95_11720</name>
</gene>
<dbReference type="FunFam" id="1.10.287.610:FF:000001">
    <property type="entry name" value="30S ribosomal protein S2"/>
    <property type="match status" value="1"/>
</dbReference>
<evidence type="ECO:0000256" key="6">
    <source>
        <dbReference type="RuleBase" id="RU003631"/>
    </source>
</evidence>
<dbReference type="NCBIfam" id="TIGR01011">
    <property type="entry name" value="rpsB_bact"/>
    <property type="match status" value="1"/>
</dbReference>
<dbReference type="EMBL" id="AFCE01000086">
    <property type="protein sequence ID" value="EGL83729.1"/>
    <property type="molecule type" value="Genomic_DNA"/>
</dbReference>
<organism evidence="7 9">
    <name type="scientific">Caldalkalibacillus thermarum (strain TA2.A1)</name>
    <dbReference type="NCBI Taxonomy" id="986075"/>
    <lineage>
        <taxon>Bacteria</taxon>
        <taxon>Bacillati</taxon>
        <taxon>Bacillota</taxon>
        <taxon>Bacilli</taxon>
        <taxon>Bacillales</taxon>
        <taxon>Bacillaceae</taxon>
        <taxon>Caldalkalibacillus</taxon>
    </lineage>
</organism>
<evidence type="ECO:0000256" key="5">
    <source>
        <dbReference type="HAMAP-Rule" id="MF_00291"/>
    </source>
</evidence>
<dbReference type="PANTHER" id="PTHR12534">
    <property type="entry name" value="30S RIBOSOMAL PROTEIN S2 PROKARYOTIC AND ORGANELLAR"/>
    <property type="match status" value="1"/>
</dbReference>
<evidence type="ECO:0000256" key="1">
    <source>
        <dbReference type="ARBA" id="ARBA00006242"/>
    </source>
</evidence>
<dbReference type="Pfam" id="PF00318">
    <property type="entry name" value="Ribosomal_S2"/>
    <property type="match status" value="1"/>
</dbReference>
<keyword evidence="3 5" id="KW-0687">Ribonucleoprotein</keyword>
<evidence type="ECO:0000256" key="4">
    <source>
        <dbReference type="ARBA" id="ARBA00035256"/>
    </source>
</evidence>
<dbReference type="PROSITE" id="PS00962">
    <property type="entry name" value="RIBOSOMAL_S2_1"/>
    <property type="match status" value="1"/>
</dbReference>
<dbReference type="InterPro" id="IPR005706">
    <property type="entry name" value="Ribosomal_uS2_bac/mit/plastid"/>
</dbReference>
<keyword evidence="2 5" id="KW-0689">Ribosomal protein</keyword>
<dbReference type="GO" id="GO:0003735">
    <property type="term" value="F:structural constituent of ribosome"/>
    <property type="evidence" value="ECO:0007669"/>
    <property type="project" value="InterPro"/>
</dbReference>
<dbReference type="KEGG" id="cthu:HUR95_11720"/>
<keyword evidence="10" id="KW-1185">Reference proteome</keyword>
<dbReference type="GO" id="GO:0006412">
    <property type="term" value="P:translation"/>
    <property type="evidence" value="ECO:0007669"/>
    <property type="project" value="UniProtKB-UniRule"/>
</dbReference>
<evidence type="ECO:0000256" key="3">
    <source>
        <dbReference type="ARBA" id="ARBA00023274"/>
    </source>
</evidence>
<dbReference type="RefSeq" id="WP_007503194.1">
    <property type="nucleotide sequence ID" value="NZ_AFCE01000086.1"/>
</dbReference>
<reference evidence="8 10" key="2">
    <citation type="journal article" date="2020" name="Extremophiles">
        <title>Genomic analysis of Caldalkalibacillus thermarum TA2.A1 reveals aerobic alkaliphilic metabolism and evolutionary hallmarks linking alkaliphilic bacteria and plant life.</title>
        <authorList>
            <person name="de Jong S.I."/>
            <person name="van den Broek M.A."/>
            <person name="Merkel A.Y."/>
            <person name="de la Torre Cortes P."/>
            <person name="Kalamorz F."/>
            <person name="Cook G.M."/>
            <person name="van Loosdrecht M.C.M."/>
            <person name="McMillan D.G.G."/>
        </authorList>
    </citation>
    <scope>NUCLEOTIDE SEQUENCE [LARGE SCALE GENOMIC DNA]</scope>
    <source>
        <strain evidence="8 10">TA2.A1</strain>
    </source>
</reference>
<comment type="similarity">
    <text evidence="1 5 6">Belongs to the universal ribosomal protein uS2 family.</text>
</comment>
<dbReference type="eggNOG" id="COG0052">
    <property type="taxonomic scope" value="Bacteria"/>
</dbReference>
<dbReference type="InterPro" id="IPR018130">
    <property type="entry name" value="Ribosomal_uS2_CS"/>
</dbReference>
<dbReference type="GO" id="GO:0022627">
    <property type="term" value="C:cytosolic small ribosomal subunit"/>
    <property type="evidence" value="ECO:0007669"/>
    <property type="project" value="TreeGrafter"/>
</dbReference>
<dbReference type="InterPro" id="IPR001865">
    <property type="entry name" value="Ribosomal_uS2"/>
</dbReference>
<dbReference type="PROSITE" id="PS00963">
    <property type="entry name" value="RIBOSOMAL_S2_2"/>
    <property type="match status" value="1"/>
</dbReference>
<evidence type="ECO:0000313" key="9">
    <source>
        <dbReference type="Proteomes" id="UP000010716"/>
    </source>
</evidence>
<reference evidence="8" key="3">
    <citation type="submission" date="2021-08" db="EMBL/GenBank/DDBJ databases">
        <authorList>
            <person name="de Jong S."/>
            <person name="van den Broek M."/>
            <person name="Merkel A."/>
            <person name="de la Torre Cortes P."/>
            <person name="Kalamorz F."/>
            <person name="Cook G."/>
            <person name="van Loosdrecht M."/>
            <person name="McMillan D."/>
        </authorList>
    </citation>
    <scope>NUCLEOTIDE SEQUENCE</scope>
    <source>
        <strain evidence="8">TA2.A1</strain>
    </source>
</reference>
<name>F5L4L2_CALTT</name>
<accession>F5L4L2</accession>
<dbReference type="Gene3D" id="3.40.50.10490">
    <property type="entry name" value="Glucose-6-phosphate isomerase like protein, domain 1"/>
    <property type="match status" value="1"/>
</dbReference>
<protein>
    <recommendedName>
        <fullName evidence="4 5">Small ribosomal subunit protein uS2</fullName>
    </recommendedName>
</protein>
<evidence type="ECO:0000313" key="7">
    <source>
        <dbReference type="EMBL" id="EGL83729.1"/>
    </source>
</evidence>
<evidence type="ECO:0000313" key="10">
    <source>
        <dbReference type="Proteomes" id="UP000825179"/>
    </source>
</evidence>
<dbReference type="Gene3D" id="1.10.287.610">
    <property type="entry name" value="Helix hairpin bin"/>
    <property type="match status" value="1"/>
</dbReference>